<evidence type="ECO:0000313" key="2">
    <source>
        <dbReference type="EMBL" id="OLL23585.1"/>
    </source>
</evidence>
<evidence type="ECO:0000313" key="3">
    <source>
        <dbReference type="Proteomes" id="UP000186594"/>
    </source>
</evidence>
<comment type="caution">
    <text evidence="2">The sequence shown here is derived from an EMBL/GenBank/DDBJ whole genome shotgun (WGS) entry which is preliminary data.</text>
</comment>
<protein>
    <submittedName>
        <fullName evidence="2">Uncharacterized protein</fullName>
    </submittedName>
</protein>
<accession>A0A1U7LLQ1</accession>
<dbReference type="EMBL" id="LXFE01001471">
    <property type="protein sequence ID" value="OLL23585.1"/>
    <property type="molecule type" value="Genomic_DNA"/>
</dbReference>
<feature type="non-terminal residue" evidence="2">
    <location>
        <position position="1"/>
    </location>
</feature>
<name>A0A1U7LLQ1_NEOID</name>
<keyword evidence="3" id="KW-1185">Reference proteome</keyword>
<organism evidence="2 3">
    <name type="scientific">Neolecta irregularis (strain DAH-3)</name>
    <dbReference type="NCBI Taxonomy" id="1198029"/>
    <lineage>
        <taxon>Eukaryota</taxon>
        <taxon>Fungi</taxon>
        <taxon>Dikarya</taxon>
        <taxon>Ascomycota</taxon>
        <taxon>Taphrinomycotina</taxon>
        <taxon>Neolectales</taxon>
        <taxon>Neolectaceae</taxon>
        <taxon>Neolecta</taxon>
    </lineage>
</organism>
<reference evidence="2 3" key="1">
    <citation type="submission" date="2016-04" db="EMBL/GenBank/DDBJ databases">
        <title>Evolutionary innovation and constraint leading to complex multicellularity in the Ascomycota.</title>
        <authorList>
            <person name="Cisse O."/>
            <person name="Nguyen A."/>
            <person name="Hewitt D.A."/>
            <person name="Jedd G."/>
            <person name="Stajich J.E."/>
        </authorList>
    </citation>
    <scope>NUCLEOTIDE SEQUENCE [LARGE SCALE GENOMIC DNA]</scope>
    <source>
        <strain evidence="2 3">DAH-3</strain>
    </source>
</reference>
<evidence type="ECO:0000256" key="1">
    <source>
        <dbReference type="SAM" id="MobiDB-lite"/>
    </source>
</evidence>
<dbReference type="Proteomes" id="UP000186594">
    <property type="component" value="Unassembled WGS sequence"/>
</dbReference>
<proteinExistence type="predicted"/>
<dbReference type="AlphaFoldDB" id="A0A1U7LLQ1"/>
<feature type="region of interest" description="Disordered" evidence="1">
    <location>
        <begin position="133"/>
        <end position="157"/>
    </location>
</feature>
<gene>
    <name evidence="2" type="ORF">NEOLI_003448</name>
</gene>
<sequence length="157" mass="17077">RGWQGPGFNTTLHTAAVDSYDLPTCSAAENWMYCDHKSYSYEMQCDRLAGVQETAEGPSIHGKSVEVPDELADCRLCACGCCIWDHWRFKYGCLDGRGVDGAVYYAVVLVDLAMDFARKTRAKKAAYEAVSGSSGRAEMQKQAGSEREAGGAVDSVL</sequence>